<name>A0A6C0HMC6_9ZZZZ</name>
<reference evidence="2" key="1">
    <citation type="journal article" date="2020" name="Nature">
        <title>Giant virus diversity and host interactions through global metagenomics.</title>
        <authorList>
            <person name="Schulz F."/>
            <person name="Roux S."/>
            <person name="Paez-Espino D."/>
            <person name="Jungbluth S."/>
            <person name="Walsh D.A."/>
            <person name="Denef V.J."/>
            <person name="McMahon K.D."/>
            <person name="Konstantinidis K.T."/>
            <person name="Eloe-Fadrosh E.A."/>
            <person name="Kyrpides N.C."/>
            <person name="Woyke T."/>
        </authorList>
    </citation>
    <scope>NUCLEOTIDE SEQUENCE</scope>
    <source>
        <strain evidence="2">GVMAG-M-3300023184-13</strain>
    </source>
</reference>
<sequence length="149" mass="15959">MATYPEPTSTEGSPAKPKKQPAIASFVVPASCYVPRKICDHHMAVAMQGKLLAILAPGCGIEDKLRRAFLESQQPDSHDPYNILTKRACAISACDMCDAENESNRVDSTPVFVSVPQYGCDTAPTSATIPAPASRKRKASAEIPIITLD</sequence>
<evidence type="ECO:0000256" key="1">
    <source>
        <dbReference type="SAM" id="MobiDB-lite"/>
    </source>
</evidence>
<dbReference type="AlphaFoldDB" id="A0A6C0HMC6"/>
<proteinExistence type="predicted"/>
<organism evidence="2">
    <name type="scientific">viral metagenome</name>
    <dbReference type="NCBI Taxonomy" id="1070528"/>
    <lineage>
        <taxon>unclassified sequences</taxon>
        <taxon>metagenomes</taxon>
        <taxon>organismal metagenomes</taxon>
    </lineage>
</organism>
<feature type="region of interest" description="Disordered" evidence="1">
    <location>
        <begin position="1"/>
        <end position="20"/>
    </location>
</feature>
<feature type="compositionally biased region" description="Polar residues" evidence="1">
    <location>
        <begin position="1"/>
        <end position="12"/>
    </location>
</feature>
<accession>A0A6C0HMC6</accession>
<evidence type="ECO:0000313" key="2">
    <source>
        <dbReference type="EMBL" id="QHT81286.1"/>
    </source>
</evidence>
<dbReference type="EMBL" id="MN739980">
    <property type="protein sequence ID" value="QHT81286.1"/>
    <property type="molecule type" value="Genomic_DNA"/>
</dbReference>
<protein>
    <submittedName>
        <fullName evidence="2">Uncharacterized protein</fullName>
    </submittedName>
</protein>